<sequence>MSRYHSRAERRAALDRRLDDALATAEGASLAPAVAAVRERSDRWYGQLAAVSYESAVRPDTDADVDAVLPAATAVELLREYCRLRSELLVQLADEVAHSLTHDPTAALLSSDYLHTSAYAALSAVDDDHRGDCVERLTTAASRIVEAFAGRGAGSIPSAEEYGAFADRTAGSLGAAAAAIGATVAGADGPRVERFATLGRAASAARQLRRTADAEPRTVRVAAPLPDGEALDRVARRRCADTERALDAVSVAPSAPLRELVSPRRRAGGTDRSSAPN</sequence>
<evidence type="ECO:0008006" key="4">
    <source>
        <dbReference type="Google" id="ProtNLM"/>
    </source>
</evidence>
<dbReference type="Proteomes" id="UP000017840">
    <property type="component" value="Unassembled WGS sequence"/>
</dbReference>
<dbReference type="InterPro" id="IPR008949">
    <property type="entry name" value="Isoprenoid_synthase_dom_sf"/>
</dbReference>
<evidence type="ECO:0000313" key="2">
    <source>
        <dbReference type="EMBL" id="ESP87089.1"/>
    </source>
</evidence>
<dbReference type="AlphaFoldDB" id="V4HGX7"/>
<dbReference type="SUPFAM" id="SSF48576">
    <property type="entry name" value="Terpenoid synthases"/>
    <property type="match status" value="1"/>
</dbReference>
<dbReference type="STRING" id="1324957.K933_16267"/>
<feature type="region of interest" description="Disordered" evidence="1">
    <location>
        <begin position="254"/>
        <end position="277"/>
    </location>
</feature>
<dbReference type="eggNOG" id="arCOG01726">
    <property type="taxonomic scope" value="Archaea"/>
</dbReference>
<organism evidence="2 3">
    <name type="scientific">Candidatus Halobonum tyrrellensis G22</name>
    <dbReference type="NCBI Taxonomy" id="1324957"/>
    <lineage>
        <taxon>Archaea</taxon>
        <taxon>Methanobacteriati</taxon>
        <taxon>Methanobacteriota</taxon>
        <taxon>Stenosarchaea group</taxon>
        <taxon>Halobacteria</taxon>
        <taxon>Halobacteriales</taxon>
        <taxon>Haloferacaceae</taxon>
        <taxon>Candidatus Halobonum</taxon>
    </lineage>
</organism>
<dbReference type="OrthoDB" id="202855at2157"/>
<comment type="caution">
    <text evidence="2">The sequence shown here is derived from an EMBL/GenBank/DDBJ whole genome shotgun (WGS) entry which is preliminary data.</text>
</comment>
<dbReference type="EMBL" id="ASGZ01000064">
    <property type="protein sequence ID" value="ESP87089.1"/>
    <property type="molecule type" value="Genomic_DNA"/>
</dbReference>
<dbReference type="RefSeq" id="WP_023395821.1">
    <property type="nucleotide sequence ID" value="NZ_ASGZ01000064.1"/>
</dbReference>
<protein>
    <recommendedName>
        <fullName evidence="4">Polyprenyl synthetase</fullName>
    </recommendedName>
</protein>
<gene>
    <name evidence="2" type="ORF">K933_16267</name>
</gene>
<evidence type="ECO:0000256" key="1">
    <source>
        <dbReference type="SAM" id="MobiDB-lite"/>
    </source>
</evidence>
<evidence type="ECO:0000313" key="3">
    <source>
        <dbReference type="Proteomes" id="UP000017840"/>
    </source>
</evidence>
<keyword evidence="3" id="KW-1185">Reference proteome</keyword>
<proteinExistence type="predicted"/>
<name>V4HGX7_9EURY</name>
<accession>V4HGX7</accession>
<dbReference type="Gene3D" id="1.10.600.10">
    <property type="entry name" value="Farnesyl Diphosphate Synthase"/>
    <property type="match status" value="1"/>
</dbReference>
<reference evidence="2 3" key="1">
    <citation type="journal article" date="2013" name="Genome Announc.">
        <title>Draft Genome Sequence of 'Candidatus Halobonum tyrrellensis' Strain G22, Isolated from the Hypersaline Waters of Lake Tyrrell, Australia.</title>
        <authorList>
            <person name="Ugalde J.A."/>
            <person name="Narasingarao P."/>
            <person name="Kuo S."/>
            <person name="Podell S."/>
            <person name="Allen E.E."/>
        </authorList>
    </citation>
    <scope>NUCLEOTIDE SEQUENCE [LARGE SCALE GENOMIC DNA]</scope>
    <source>
        <strain evidence="2 3">G22</strain>
    </source>
</reference>